<organism evidence="3 4">
    <name type="scientific">Saccharomycopsis crataegensis</name>
    <dbReference type="NCBI Taxonomy" id="43959"/>
    <lineage>
        <taxon>Eukaryota</taxon>
        <taxon>Fungi</taxon>
        <taxon>Dikarya</taxon>
        <taxon>Ascomycota</taxon>
        <taxon>Saccharomycotina</taxon>
        <taxon>Saccharomycetes</taxon>
        <taxon>Saccharomycopsidaceae</taxon>
        <taxon>Saccharomycopsis</taxon>
    </lineage>
</organism>
<feature type="transmembrane region" description="Helical" evidence="2">
    <location>
        <begin position="379"/>
        <end position="397"/>
    </location>
</feature>
<evidence type="ECO:0000313" key="3">
    <source>
        <dbReference type="EMBL" id="GMM34939.1"/>
    </source>
</evidence>
<dbReference type="AlphaFoldDB" id="A0AAV5QJZ8"/>
<dbReference type="RefSeq" id="XP_064851939.1">
    <property type="nucleotide sequence ID" value="XM_064995867.1"/>
</dbReference>
<proteinExistence type="predicted"/>
<keyword evidence="2" id="KW-1133">Transmembrane helix</keyword>
<comment type="caution">
    <text evidence="3">The sequence shown here is derived from an EMBL/GenBank/DDBJ whole genome shotgun (WGS) entry which is preliminary data.</text>
</comment>
<dbReference type="GeneID" id="90072918"/>
<protein>
    <submittedName>
        <fullName evidence="3">Srf1 protein</fullName>
    </submittedName>
</protein>
<dbReference type="GO" id="GO:0071944">
    <property type="term" value="C:cell periphery"/>
    <property type="evidence" value="ECO:0007669"/>
    <property type="project" value="TreeGrafter"/>
</dbReference>
<accession>A0AAV5QJZ8</accession>
<dbReference type="GO" id="GO:0000324">
    <property type="term" value="C:fungal-type vacuole"/>
    <property type="evidence" value="ECO:0007669"/>
    <property type="project" value="TreeGrafter"/>
</dbReference>
<feature type="compositionally biased region" description="Basic and acidic residues" evidence="1">
    <location>
        <begin position="1"/>
        <end position="19"/>
    </location>
</feature>
<feature type="compositionally biased region" description="Basic and acidic residues" evidence="1">
    <location>
        <begin position="154"/>
        <end position="166"/>
    </location>
</feature>
<dbReference type="InterPro" id="IPR037737">
    <property type="entry name" value="Srf1"/>
</dbReference>
<dbReference type="PANTHER" id="PTHR36819:SF1">
    <property type="entry name" value="REGULATOR OF PHOSPHOLIPASE D SRF1"/>
    <property type="match status" value="1"/>
</dbReference>
<feature type="transmembrane region" description="Helical" evidence="2">
    <location>
        <begin position="448"/>
        <end position="472"/>
    </location>
</feature>
<feature type="transmembrane region" description="Helical" evidence="2">
    <location>
        <begin position="295"/>
        <end position="321"/>
    </location>
</feature>
<name>A0AAV5QJZ8_9ASCO</name>
<keyword evidence="2" id="KW-0472">Membrane</keyword>
<dbReference type="Proteomes" id="UP001360560">
    <property type="component" value="Unassembled WGS sequence"/>
</dbReference>
<keyword evidence="4" id="KW-1185">Reference proteome</keyword>
<evidence type="ECO:0000256" key="1">
    <source>
        <dbReference type="SAM" id="MobiDB-lite"/>
    </source>
</evidence>
<evidence type="ECO:0000256" key="2">
    <source>
        <dbReference type="SAM" id="Phobius"/>
    </source>
</evidence>
<gene>
    <name evidence="3" type="ORF">DASC09_022640</name>
</gene>
<keyword evidence="2" id="KW-0812">Transmembrane</keyword>
<feature type="transmembrane region" description="Helical" evidence="2">
    <location>
        <begin position="341"/>
        <end position="359"/>
    </location>
</feature>
<feature type="region of interest" description="Disordered" evidence="1">
    <location>
        <begin position="1"/>
        <end position="28"/>
    </location>
</feature>
<evidence type="ECO:0000313" key="4">
    <source>
        <dbReference type="Proteomes" id="UP001360560"/>
    </source>
</evidence>
<dbReference type="EMBL" id="BTFZ01000004">
    <property type="protein sequence ID" value="GMM34939.1"/>
    <property type="molecule type" value="Genomic_DNA"/>
</dbReference>
<sequence>MSSDNNSKEPSQHNKRSDQFQKSPKNGIVSNNIFQTAPQLPPSDSQVIVNVPHSENLDRLNVYNLEATVIPPYVLDSVGKAQFSQQSQNTESQGGDYRNYVGNNEVDLSTLNNTSNNQNDLFLSSINNNWNQFLDTIESKSSNLVKNKIISLDYRGDGRHNNDEPPSKQPGTSKSLANIDEKDSVNLPSSSIFEDSSASEYKLPDLSGPWEGDERLRKVLNQDVYAINGNSEGFANAGFTNWFNFSKSKDGETDNKKHHLGRGNNDYSPKIRSSAKYWMSTEQRTRWKPWFKQMFLFNPYLLVALRSIMLVLCVVALGLAVSIYKNSQEHNDIIQQQPSTIMAIVVQSVASVYLIYVAYDEYNGKPVGLRDPMGKLKLILLDLLFIIFSAANLSLAYNTLYDDRWVCVDDKGSVSDLSPRENDSKLTTVAYSDSVVTKVSTICDKQRALSAFLFFTLVMWVFTFSISIFRVVDRVASPKS</sequence>
<feature type="region of interest" description="Disordered" evidence="1">
    <location>
        <begin position="154"/>
        <end position="181"/>
    </location>
</feature>
<reference evidence="3 4" key="1">
    <citation type="journal article" date="2023" name="Elife">
        <title>Identification of key yeast species and microbe-microbe interactions impacting larval growth of Drosophila in the wild.</title>
        <authorList>
            <person name="Mure A."/>
            <person name="Sugiura Y."/>
            <person name="Maeda R."/>
            <person name="Honda K."/>
            <person name="Sakurai N."/>
            <person name="Takahashi Y."/>
            <person name="Watada M."/>
            <person name="Katoh T."/>
            <person name="Gotoh A."/>
            <person name="Gotoh Y."/>
            <person name="Taniguchi I."/>
            <person name="Nakamura K."/>
            <person name="Hayashi T."/>
            <person name="Katayama T."/>
            <person name="Uemura T."/>
            <person name="Hattori Y."/>
        </authorList>
    </citation>
    <scope>NUCLEOTIDE SEQUENCE [LARGE SCALE GENOMIC DNA]</scope>
    <source>
        <strain evidence="3 4">SC-9</strain>
    </source>
</reference>
<dbReference type="PANTHER" id="PTHR36819">
    <property type="entry name" value="REGULATOR OF PHOSPHOLIPASE D SRF1"/>
    <property type="match status" value="1"/>
</dbReference>